<reference evidence="3 4" key="1">
    <citation type="submission" date="2020-06" db="EMBL/GenBank/DDBJ databases">
        <title>WGS assembly of Ceratodon purpureus strain R40.</title>
        <authorList>
            <person name="Carey S.B."/>
            <person name="Jenkins J."/>
            <person name="Shu S."/>
            <person name="Lovell J.T."/>
            <person name="Sreedasyam A."/>
            <person name="Maumus F."/>
            <person name="Tiley G.P."/>
            <person name="Fernandez-Pozo N."/>
            <person name="Barry K."/>
            <person name="Chen C."/>
            <person name="Wang M."/>
            <person name="Lipzen A."/>
            <person name="Daum C."/>
            <person name="Saski C.A."/>
            <person name="Payton A.C."/>
            <person name="Mcbreen J.C."/>
            <person name="Conrad R.E."/>
            <person name="Kollar L.M."/>
            <person name="Olsson S."/>
            <person name="Huttunen S."/>
            <person name="Landis J.B."/>
            <person name="Wickett N.J."/>
            <person name="Johnson M.G."/>
            <person name="Rensing S.A."/>
            <person name="Grimwood J."/>
            <person name="Schmutz J."/>
            <person name="Mcdaniel S.F."/>
        </authorList>
    </citation>
    <scope>NUCLEOTIDE SEQUENCE [LARGE SCALE GENOMIC DNA]</scope>
    <source>
        <strain evidence="3 4">R40</strain>
    </source>
</reference>
<feature type="compositionally biased region" description="Basic and acidic residues" evidence="1">
    <location>
        <begin position="493"/>
        <end position="554"/>
    </location>
</feature>
<dbReference type="PANTHER" id="PTHR47377">
    <property type="entry name" value="RHODANESE-LIKE DOMAIN-CONTAINING PROTEIN 4, CHLOROPLASTIC"/>
    <property type="match status" value="1"/>
</dbReference>
<dbReference type="InterPro" id="IPR044240">
    <property type="entry name" value="STR4-like"/>
</dbReference>
<dbReference type="PROSITE" id="PS50206">
    <property type="entry name" value="RHODANESE_3"/>
    <property type="match status" value="1"/>
</dbReference>
<gene>
    <name evidence="3" type="ORF">KC19_6G044000</name>
</gene>
<evidence type="ECO:0000313" key="4">
    <source>
        <dbReference type="Proteomes" id="UP000822688"/>
    </source>
</evidence>
<feature type="region of interest" description="Disordered" evidence="1">
    <location>
        <begin position="493"/>
        <end position="663"/>
    </location>
</feature>
<dbReference type="Gene3D" id="3.40.250.10">
    <property type="entry name" value="Rhodanese-like domain"/>
    <property type="match status" value="1"/>
</dbReference>
<dbReference type="SUPFAM" id="SSF52821">
    <property type="entry name" value="Rhodanese/Cell cycle control phosphatase"/>
    <property type="match status" value="1"/>
</dbReference>
<dbReference type="PANTHER" id="PTHR47377:SF1">
    <property type="entry name" value="RHODANESE-LIKE DOMAIN-CONTAINING PROTEIN 4, CHLOROPLASTIC"/>
    <property type="match status" value="1"/>
</dbReference>
<dbReference type="InterPro" id="IPR001763">
    <property type="entry name" value="Rhodanese-like_dom"/>
</dbReference>
<protein>
    <recommendedName>
        <fullName evidence="2">Rhodanese domain-containing protein</fullName>
    </recommendedName>
</protein>
<evidence type="ECO:0000313" key="3">
    <source>
        <dbReference type="EMBL" id="KAG0568764.1"/>
    </source>
</evidence>
<accession>A0A8T0HEV7</accession>
<feature type="domain" description="Rhodanese" evidence="2">
    <location>
        <begin position="155"/>
        <end position="244"/>
    </location>
</feature>
<dbReference type="Gene3D" id="1.20.120.20">
    <property type="entry name" value="Apolipoprotein"/>
    <property type="match status" value="1"/>
</dbReference>
<dbReference type="Proteomes" id="UP000822688">
    <property type="component" value="Chromosome 6"/>
</dbReference>
<dbReference type="InterPro" id="IPR036873">
    <property type="entry name" value="Rhodanese-like_dom_sf"/>
</dbReference>
<evidence type="ECO:0000259" key="2">
    <source>
        <dbReference type="PROSITE" id="PS50206"/>
    </source>
</evidence>
<name>A0A8T0HEV7_CERPU</name>
<feature type="compositionally biased region" description="Low complexity" evidence="1">
    <location>
        <begin position="600"/>
        <end position="609"/>
    </location>
</feature>
<organism evidence="3 4">
    <name type="scientific">Ceratodon purpureus</name>
    <name type="common">Fire moss</name>
    <name type="synonym">Dicranum purpureum</name>
    <dbReference type="NCBI Taxonomy" id="3225"/>
    <lineage>
        <taxon>Eukaryota</taxon>
        <taxon>Viridiplantae</taxon>
        <taxon>Streptophyta</taxon>
        <taxon>Embryophyta</taxon>
        <taxon>Bryophyta</taxon>
        <taxon>Bryophytina</taxon>
        <taxon>Bryopsida</taxon>
        <taxon>Dicranidae</taxon>
        <taxon>Pseudoditrichales</taxon>
        <taxon>Ditrichaceae</taxon>
        <taxon>Ceratodon</taxon>
    </lineage>
</organism>
<dbReference type="EMBL" id="CM026427">
    <property type="protein sequence ID" value="KAG0568764.1"/>
    <property type="molecule type" value="Genomic_DNA"/>
</dbReference>
<keyword evidence="4" id="KW-1185">Reference proteome</keyword>
<sequence length="663" mass="68733">MEVLSRASVVAAAAGAPAEAGVSGSKNVAVRVNPVGLFLRPVGQFAASVLAAPAALALNYDDYVKKAVEGGPSVSESSGFELPSIELPSFELPSVELPSVDLDGASDFLSANPVALVLGLAAVAVPFVASRAFAGPGASFGSVSAVEAFEKLSSSEQNAVLLDIRAAEDIKAEGSPNLKSIKKTAVRVAYDAEDDSFADKVFAKCKNAESTTVYVLDRFDGSSASVAKLLANSGFKGAYAIKGGSEGPNGWQAKDLPWAMPPKSFNLNIDSLKNIIADGQVGEDAFPTTLGVAAAAVAGAVVLSEAETTLQLLGTVALAQLFLKKFLFAEDRKKTVQEIKTFLDTKIAPKEFIEELKEVGRAILPKDGEVKAAIASGEKVLEKELGVDSVTPEALAEKAKEKLGEEAEKLGVEIPDVKAGVEEVKSAVESAKEKVGEEAEKLGDEIPDIKAGAKEVQSAVESAKEKVGEEAEKLGEEIPDIKAGAEEVKSAVESAKEKVGEEAEKLGEEIPDIKAGAEEVKSAVESAKEKVGEEAEKLGEEIPDVKAGAEEVKSAVESATEEATKSSNGSTAPEPVEEEKPSALPVLLEPPSLPSKTEAETPVAEAETPVVEEPEPSTTAAEVKEVTEEATPFFDSDKEVKPASPFEPVAAAVGSSSSTDSSS</sequence>
<comment type="caution">
    <text evidence="3">The sequence shown here is derived from an EMBL/GenBank/DDBJ whole genome shotgun (WGS) entry which is preliminary data.</text>
</comment>
<proteinExistence type="predicted"/>
<dbReference type="AlphaFoldDB" id="A0A8T0HEV7"/>
<evidence type="ECO:0000256" key="1">
    <source>
        <dbReference type="SAM" id="MobiDB-lite"/>
    </source>
</evidence>